<evidence type="ECO:0000313" key="2">
    <source>
        <dbReference type="Proteomes" id="UP000622533"/>
    </source>
</evidence>
<sequence>MSETKVEPVSWAGFLTCANLYPAPASHQQTFIKTDRLFWIDPNHSEWGLEDFKFWMKRFVTPTIVWARHQPK</sequence>
<gene>
    <name evidence="1" type="ORF">IQ276_09745</name>
</gene>
<keyword evidence="2" id="KW-1185">Reference proteome</keyword>
<dbReference type="EMBL" id="JADEXS010000098">
    <property type="protein sequence ID" value="MBE9022702.1"/>
    <property type="molecule type" value="Genomic_DNA"/>
</dbReference>
<comment type="caution">
    <text evidence="1">The sequence shown here is derived from an EMBL/GenBank/DDBJ whole genome shotgun (WGS) entry which is preliminary data.</text>
</comment>
<dbReference type="AlphaFoldDB" id="A0A8J7ACA6"/>
<accession>A0A8J7ACA6</accession>
<dbReference type="Proteomes" id="UP000622533">
    <property type="component" value="Unassembled WGS sequence"/>
</dbReference>
<reference evidence="1" key="1">
    <citation type="submission" date="2020-10" db="EMBL/GenBank/DDBJ databases">
        <authorList>
            <person name="Castelo-Branco R."/>
            <person name="Eusebio N."/>
            <person name="Adriana R."/>
            <person name="Vieira A."/>
            <person name="Brugerolle De Fraissinette N."/>
            <person name="Rezende De Castro R."/>
            <person name="Schneider M.P."/>
            <person name="Vasconcelos V."/>
            <person name="Leao P.N."/>
        </authorList>
    </citation>
    <scope>NUCLEOTIDE SEQUENCE</scope>
    <source>
        <strain evidence="1">LEGE 12446</strain>
    </source>
</reference>
<evidence type="ECO:0000313" key="1">
    <source>
        <dbReference type="EMBL" id="MBE9022702.1"/>
    </source>
</evidence>
<name>A0A8J7ACA6_DESMC</name>
<protein>
    <submittedName>
        <fullName evidence="1">Uncharacterized protein</fullName>
    </submittedName>
</protein>
<organism evidence="1 2">
    <name type="scientific">Desmonostoc muscorum LEGE 12446</name>
    <dbReference type="NCBI Taxonomy" id="1828758"/>
    <lineage>
        <taxon>Bacteria</taxon>
        <taxon>Bacillati</taxon>
        <taxon>Cyanobacteriota</taxon>
        <taxon>Cyanophyceae</taxon>
        <taxon>Nostocales</taxon>
        <taxon>Nostocaceae</taxon>
        <taxon>Desmonostoc</taxon>
    </lineage>
</organism>
<dbReference type="RefSeq" id="WP_193915592.1">
    <property type="nucleotide sequence ID" value="NZ_JADEXS020000001.1"/>
</dbReference>
<proteinExistence type="predicted"/>